<dbReference type="OrthoDB" id="1894923at2759"/>
<dbReference type="Gramene" id="ERN15862">
    <property type="protein sequence ID" value="ERN15862"/>
    <property type="gene ID" value="AMTR_s00039p00184730"/>
</dbReference>
<feature type="region of interest" description="Disordered" evidence="1">
    <location>
        <begin position="1"/>
        <end position="20"/>
    </location>
</feature>
<accession>U5D363</accession>
<dbReference type="EMBL" id="KI392495">
    <property type="protein sequence ID" value="ERN15862.1"/>
    <property type="molecule type" value="Genomic_DNA"/>
</dbReference>
<dbReference type="PANTHER" id="PTHR34191:SF20">
    <property type="entry name" value="LATE EMBRYOGENESIS ABUNDANT PROTEIN (LEA) FAMILY PROTEIN"/>
    <property type="match status" value="1"/>
</dbReference>
<organism evidence="2 3">
    <name type="scientific">Amborella trichopoda</name>
    <dbReference type="NCBI Taxonomy" id="13333"/>
    <lineage>
        <taxon>Eukaryota</taxon>
        <taxon>Viridiplantae</taxon>
        <taxon>Streptophyta</taxon>
        <taxon>Embryophyta</taxon>
        <taxon>Tracheophyta</taxon>
        <taxon>Spermatophyta</taxon>
        <taxon>Magnoliopsida</taxon>
        <taxon>Amborellales</taxon>
        <taxon>Amborellaceae</taxon>
        <taxon>Amborella</taxon>
    </lineage>
</organism>
<dbReference type="OMA" id="EQMINMA"/>
<sequence length="92" mass="9909">MDHSQQLYKAGEARGHAQAKTDEWIQSAKDTANAAKDKTCDAAESARDSAQQSKDETSNFFAQTGEQMMNMAQGAVDSVKSTLGVGDQQPKK</sequence>
<dbReference type="Proteomes" id="UP000017836">
    <property type="component" value="Unassembled WGS sequence"/>
</dbReference>
<reference evidence="3" key="1">
    <citation type="journal article" date="2013" name="Science">
        <title>The Amborella genome and the evolution of flowering plants.</title>
        <authorList>
            <consortium name="Amborella Genome Project"/>
        </authorList>
    </citation>
    <scope>NUCLEOTIDE SEQUENCE [LARGE SCALE GENOMIC DNA]</scope>
</reference>
<evidence type="ECO:0000313" key="3">
    <source>
        <dbReference type="Proteomes" id="UP000017836"/>
    </source>
</evidence>
<protein>
    <submittedName>
        <fullName evidence="2">Uncharacterized protein</fullName>
    </submittedName>
</protein>
<gene>
    <name evidence="2" type="ORF">AMTR_s00039p00184730</name>
</gene>
<dbReference type="HOGENOM" id="CLU_173561_0_0_1"/>
<name>U5D363_AMBTC</name>
<feature type="region of interest" description="Disordered" evidence="1">
    <location>
        <begin position="30"/>
        <end position="57"/>
    </location>
</feature>
<dbReference type="InterPro" id="IPR039624">
    <property type="entry name" value="LEA1/2/D7/KIN2"/>
</dbReference>
<dbReference type="STRING" id="13333.U5D363"/>
<evidence type="ECO:0000256" key="1">
    <source>
        <dbReference type="SAM" id="MobiDB-lite"/>
    </source>
</evidence>
<dbReference type="AlphaFoldDB" id="U5D363"/>
<dbReference type="KEGG" id="atr:18444155"/>
<dbReference type="PANTHER" id="PTHR34191">
    <property type="entry name" value="LATE EMBRYOGENESIS ABUNDANT PROTEIN (LEA) FAMILY PROTEIN"/>
    <property type="match status" value="1"/>
</dbReference>
<keyword evidence="3" id="KW-1185">Reference proteome</keyword>
<evidence type="ECO:0000313" key="2">
    <source>
        <dbReference type="EMBL" id="ERN15862.1"/>
    </source>
</evidence>
<dbReference type="eggNOG" id="KOG4744">
    <property type="taxonomic scope" value="Eukaryota"/>
</dbReference>
<feature type="compositionally biased region" description="Basic and acidic residues" evidence="1">
    <location>
        <begin position="35"/>
        <end position="57"/>
    </location>
</feature>
<feature type="compositionally biased region" description="Basic and acidic residues" evidence="1">
    <location>
        <begin position="11"/>
        <end position="20"/>
    </location>
</feature>
<proteinExistence type="predicted"/>